<gene>
    <name evidence="3" type="ORF">E0L32_010431</name>
</gene>
<organism evidence="3 4">
    <name type="scientific">Thyridium curvatum</name>
    <dbReference type="NCBI Taxonomy" id="1093900"/>
    <lineage>
        <taxon>Eukaryota</taxon>
        <taxon>Fungi</taxon>
        <taxon>Dikarya</taxon>
        <taxon>Ascomycota</taxon>
        <taxon>Pezizomycotina</taxon>
        <taxon>Sordariomycetes</taxon>
        <taxon>Sordariomycetidae</taxon>
        <taxon>Thyridiales</taxon>
        <taxon>Thyridiaceae</taxon>
        <taxon>Thyridium</taxon>
    </lineage>
</organism>
<sequence>MDGAGYGSYGYRLGPRLPLQVAKEMDQPSQVVGQGIASRTLTRRGDSTSSCDADPNLCEKPVAGATLPVAIGLGIGIPLIAIICTLWYLHRRNVKRQILEDMKDPHKSLDFGLTIDTSKGGKRKSAFFGGEKKPSNSAKHRQLSMDMNLSSPYLLPPELQQSRESLHSLARTLHQNEDPYRPVTQYAASEMGSIRSFPMKEGGEGSSVYTGSTGDRTTLGKTRSVASSRVMPPPRQNSLPKVPPTPTQPLPAHVSPEQPEIAAIPVPPPMSKDRMVMPEPIIPVIETVSYPDEKNMAITTDMPVVQEPPKIARKGLPSSPMPEPEYHEQPKQAQPDSVGLGLMDGIDFPDPHMALPPLDASAHHMSPAPLSAPIIDAPQDYSDDWDRVSAHAQDQYNEGDRGRPTHRRQSSEYPQEEQSTGLNVPQYENKRLSVGFRPLPPDEVMDTEDPETRANRIRSFYKEYFDESTNRPEMPALPTQGGEYYEDYDQSYLGDTAFFDPETNAFVMPYAQPVARRAMTPPPSRSRFPGPGSPGPRGPGPRGPGPRGPPRGPHGSLGGMSMPGGRGPFRPGSAASSNWGPGPRPGSSASNQWGRPRAGSAMSARGPRKPMPPPAALTTLPTPSKLKDDSFALMGAIDFAPPPTFADKVAGRPQSPLGERRPYQLNVPVSSPLVSAFDEMAALPSPHLLRKSGTFTALDFAPPRKFKDSDTMSDAGSIRSNRSGISTAQLSAIRSGAGRVSRLPGDTVFTQAALNTTLKPSWGMRD</sequence>
<evidence type="ECO:0000256" key="2">
    <source>
        <dbReference type="SAM" id="Phobius"/>
    </source>
</evidence>
<evidence type="ECO:0000313" key="3">
    <source>
        <dbReference type="EMBL" id="TPX07856.1"/>
    </source>
</evidence>
<dbReference type="GeneID" id="41977878"/>
<accession>A0A507AMQ0</accession>
<dbReference type="PANTHER" id="PTHR42088">
    <property type="entry name" value="YALI0F10131P"/>
    <property type="match status" value="1"/>
</dbReference>
<feature type="compositionally biased region" description="Pro residues" evidence="1">
    <location>
        <begin position="231"/>
        <end position="249"/>
    </location>
</feature>
<feature type="compositionally biased region" description="Polar residues" evidence="1">
    <location>
        <begin position="411"/>
        <end position="423"/>
    </location>
</feature>
<dbReference type="OrthoDB" id="5417135at2759"/>
<evidence type="ECO:0000313" key="4">
    <source>
        <dbReference type="Proteomes" id="UP000319257"/>
    </source>
</evidence>
<feature type="transmembrane region" description="Helical" evidence="2">
    <location>
        <begin position="69"/>
        <end position="89"/>
    </location>
</feature>
<protein>
    <submittedName>
        <fullName evidence="3">Uncharacterized protein</fullName>
    </submittedName>
</protein>
<feature type="compositionally biased region" description="Gly residues" evidence="1">
    <location>
        <begin position="555"/>
        <end position="567"/>
    </location>
</feature>
<comment type="caution">
    <text evidence="3">The sequence shown here is derived from an EMBL/GenBank/DDBJ whole genome shotgun (WGS) entry which is preliminary data.</text>
</comment>
<keyword evidence="2" id="KW-0812">Transmembrane</keyword>
<dbReference type="EMBL" id="SKBQ01000084">
    <property type="protein sequence ID" value="TPX07856.1"/>
    <property type="molecule type" value="Genomic_DNA"/>
</dbReference>
<feature type="region of interest" description="Disordered" evidence="1">
    <location>
        <begin position="194"/>
        <end position="266"/>
    </location>
</feature>
<dbReference type="RefSeq" id="XP_030989567.1">
    <property type="nucleotide sequence ID" value="XM_031133048.1"/>
</dbReference>
<dbReference type="STRING" id="1093900.A0A507AMQ0"/>
<proteinExistence type="predicted"/>
<feature type="region of interest" description="Disordered" evidence="1">
    <location>
        <begin position="309"/>
        <end position="338"/>
    </location>
</feature>
<dbReference type="InParanoid" id="A0A507AMQ0"/>
<evidence type="ECO:0000256" key="1">
    <source>
        <dbReference type="SAM" id="MobiDB-lite"/>
    </source>
</evidence>
<dbReference type="Proteomes" id="UP000319257">
    <property type="component" value="Unassembled WGS sequence"/>
</dbReference>
<feature type="region of interest" description="Disordered" evidence="1">
    <location>
        <begin position="517"/>
        <end position="624"/>
    </location>
</feature>
<dbReference type="AlphaFoldDB" id="A0A507AMQ0"/>
<keyword evidence="2" id="KW-1133">Transmembrane helix</keyword>
<feature type="compositionally biased region" description="Polar residues" evidence="1">
    <location>
        <begin position="207"/>
        <end position="227"/>
    </location>
</feature>
<feature type="compositionally biased region" description="Pro residues" evidence="1">
    <location>
        <begin position="531"/>
        <end position="552"/>
    </location>
</feature>
<feature type="region of interest" description="Disordered" evidence="1">
    <location>
        <begin position="700"/>
        <end position="720"/>
    </location>
</feature>
<dbReference type="PANTHER" id="PTHR42088:SF1">
    <property type="entry name" value="YALI0F10131P"/>
    <property type="match status" value="1"/>
</dbReference>
<feature type="region of interest" description="Disordered" evidence="1">
    <location>
        <begin position="393"/>
        <end position="451"/>
    </location>
</feature>
<keyword evidence="2" id="KW-0472">Membrane</keyword>
<name>A0A507AMQ0_9PEZI</name>
<feature type="region of interest" description="Disordered" evidence="1">
    <location>
        <begin position="642"/>
        <end position="663"/>
    </location>
</feature>
<reference evidence="3 4" key="1">
    <citation type="submission" date="2019-06" db="EMBL/GenBank/DDBJ databases">
        <title>Draft genome sequence of the filamentous fungus Phialemoniopsis curvata isolated from diesel fuel.</title>
        <authorList>
            <person name="Varaljay V.A."/>
            <person name="Lyon W.J."/>
            <person name="Crouch A.L."/>
            <person name="Drake C.E."/>
            <person name="Hollomon J.M."/>
            <person name="Nadeau L.J."/>
            <person name="Nunn H.S."/>
            <person name="Stevenson B.S."/>
            <person name="Bojanowski C.L."/>
            <person name="Crookes-Goodson W.J."/>
        </authorList>
    </citation>
    <scope>NUCLEOTIDE SEQUENCE [LARGE SCALE GENOMIC DNA]</scope>
    <source>
        <strain evidence="3 4">D216</strain>
    </source>
</reference>
<keyword evidence="4" id="KW-1185">Reference proteome</keyword>